<organism evidence="9 10">
    <name type="scientific">Bordetella genomosp. 2</name>
    <dbReference type="NCBI Taxonomy" id="1983456"/>
    <lineage>
        <taxon>Bacteria</taxon>
        <taxon>Pseudomonadati</taxon>
        <taxon>Pseudomonadota</taxon>
        <taxon>Betaproteobacteria</taxon>
        <taxon>Burkholderiales</taxon>
        <taxon>Alcaligenaceae</taxon>
        <taxon>Bordetella</taxon>
    </lineage>
</organism>
<dbReference type="GO" id="GO:0005886">
    <property type="term" value="C:plasma membrane"/>
    <property type="evidence" value="ECO:0007669"/>
    <property type="project" value="UniProtKB-SubCell"/>
</dbReference>
<evidence type="ECO:0000256" key="4">
    <source>
        <dbReference type="ARBA" id="ARBA00022475"/>
    </source>
</evidence>
<feature type="transmembrane region" description="Helical" evidence="8">
    <location>
        <begin position="228"/>
        <end position="248"/>
    </location>
</feature>
<comment type="similarity">
    <text evidence="2 8">Belongs to the 4-toluene sulfonate uptake permease (TSUP) (TC 2.A.102) family.</text>
</comment>
<evidence type="ECO:0000313" key="10">
    <source>
        <dbReference type="Proteomes" id="UP000215633"/>
    </source>
</evidence>
<gene>
    <name evidence="9" type="ORF">CAL24_01590</name>
</gene>
<dbReference type="PANTHER" id="PTHR30269:SF32">
    <property type="entry name" value="MEMBRANE TRANSPORTER PROTEIN-RELATED"/>
    <property type="match status" value="1"/>
</dbReference>
<evidence type="ECO:0000256" key="8">
    <source>
        <dbReference type="RuleBase" id="RU363041"/>
    </source>
</evidence>
<dbReference type="EMBL" id="NEVT01000002">
    <property type="protein sequence ID" value="OZI82595.1"/>
    <property type="molecule type" value="Genomic_DNA"/>
</dbReference>
<feature type="transmembrane region" description="Helical" evidence="8">
    <location>
        <begin position="77"/>
        <end position="97"/>
    </location>
</feature>
<sequence>MNELSPFLLLVFAATFLAAGLVKGVTGMGLPTVAMGLLGAAMSPAAAAAMLVIPSFVTNVWQLLAGPATVRLAVRLWPMMLGIVAGTVGGAALLVRVDPLWSGVALGMALIVYAGYALAAPAFAVPPRIEPWLSPLVGLVTGTITGATGVFVMPAVPYLQSLRLERDELVQALGLSFTISTVALAGGLMAHGAFRLEQLALSALAIVPALAGMWLGQAIRARISPRTFRLCFLLFLLALGAELVARPFF</sequence>
<evidence type="ECO:0000256" key="7">
    <source>
        <dbReference type="ARBA" id="ARBA00023136"/>
    </source>
</evidence>
<dbReference type="Pfam" id="PF01925">
    <property type="entry name" value="TauE"/>
    <property type="match status" value="1"/>
</dbReference>
<feature type="transmembrane region" description="Helical" evidence="8">
    <location>
        <begin position="199"/>
        <end position="216"/>
    </location>
</feature>
<keyword evidence="6 8" id="KW-1133">Transmembrane helix</keyword>
<feature type="transmembrane region" description="Helical" evidence="8">
    <location>
        <begin position="6"/>
        <end position="25"/>
    </location>
</feature>
<feature type="transmembrane region" description="Helical" evidence="8">
    <location>
        <begin position="37"/>
        <end position="57"/>
    </location>
</feature>
<feature type="transmembrane region" description="Helical" evidence="8">
    <location>
        <begin position="136"/>
        <end position="160"/>
    </location>
</feature>
<feature type="transmembrane region" description="Helical" evidence="8">
    <location>
        <begin position="172"/>
        <end position="193"/>
    </location>
</feature>
<accession>A0A261W896</accession>
<evidence type="ECO:0000256" key="5">
    <source>
        <dbReference type="ARBA" id="ARBA00022692"/>
    </source>
</evidence>
<comment type="subcellular location">
    <subcellularLocation>
        <location evidence="1 8">Cell membrane</location>
        <topology evidence="1 8">Multi-pass membrane protein</topology>
    </subcellularLocation>
</comment>
<reference evidence="10" key="1">
    <citation type="submission" date="2017-05" db="EMBL/GenBank/DDBJ databases">
        <title>Complete and WGS of Bordetella genogroups.</title>
        <authorList>
            <person name="Spilker T."/>
            <person name="Lipuma J."/>
        </authorList>
    </citation>
    <scope>NUCLEOTIDE SEQUENCE [LARGE SCALE GENOMIC DNA]</scope>
    <source>
        <strain evidence="10">AU8256</strain>
    </source>
</reference>
<evidence type="ECO:0000313" key="9">
    <source>
        <dbReference type="EMBL" id="OZI82595.1"/>
    </source>
</evidence>
<keyword evidence="5 8" id="KW-0812">Transmembrane</keyword>
<keyword evidence="7 8" id="KW-0472">Membrane</keyword>
<evidence type="ECO:0000256" key="1">
    <source>
        <dbReference type="ARBA" id="ARBA00004651"/>
    </source>
</evidence>
<dbReference type="AlphaFoldDB" id="A0A261W896"/>
<dbReference type="RefSeq" id="WP_094805540.1">
    <property type="nucleotide sequence ID" value="NZ_NEVT01000002.1"/>
</dbReference>
<dbReference type="Proteomes" id="UP000215633">
    <property type="component" value="Unassembled WGS sequence"/>
</dbReference>
<dbReference type="InterPro" id="IPR002781">
    <property type="entry name" value="TM_pro_TauE-like"/>
</dbReference>
<keyword evidence="10" id="KW-1185">Reference proteome</keyword>
<comment type="caution">
    <text evidence="9">The sequence shown here is derived from an EMBL/GenBank/DDBJ whole genome shotgun (WGS) entry which is preliminary data.</text>
</comment>
<protein>
    <recommendedName>
        <fullName evidence="8">Probable membrane transporter protein</fullName>
    </recommendedName>
</protein>
<evidence type="ECO:0000256" key="2">
    <source>
        <dbReference type="ARBA" id="ARBA00009142"/>
    </source>
</evidence>
<dbReference type="PANTHER" id="PTHR30269">
    <property type="entry name" value="TRANSMEMBRANE PROTEIN YFCA"/>
    <property type="match status" value="1"/>
</dbReference>
<proteinExistence type="inferred from homology"/>
<keyword evidence="3" id="KW-0813">Transport</keyword>
<feature type="transmembrane region" description="Helical" evidence="8">
    <location>
        <begin position="104"/>
        <end position="124"/>
    </location>
</feature>
<evidence type="ECO:0000256" key="6">
    <source>
        <dbReference type="ARBA" id="ARBA00022989"/>
    </source>
</evidence>
<evidence type="ECO:0000256" key="3">
    <source>
        <dbReference type="ARBA" id="ARBA00022448"/>
    </source>
</evidence>
<dbReference type="InterPro" id="IPR052017">
    <property type="entry name" value="TSUP"/>
</dbReference>
<name>A0A261W896_9BORD</name>
<keyword evidence="4 8" id="KW-1003">Cell membrane</keyword>